<evidence type="ECO:0000256" key="3">
    <source>
        <dbReference type="ARBA" id="ARBA00023274"/>
    </source>
</evidence>
<gene>
    <name evidence="4" type="primary">rpl5</name>
</gene>
<geneLocation type="mitochondrion" evidence="4"/>
<dbReference type="PIRSF" id="PIRSF002161">
    <property type="entry name" value="Ribosomal_L5"/>
    <property type="match status" value="1"/>
</dbReference>
<dbReference type="InterPro" id="IPR002132">
    <property type="entry name" value="Ribosomal_uL5"/>
</dbReference>
<dbReference type="GO" id="GO:1990904">
    <property type="term" value="C:ribonucleoprotein complex"/>
    <property type="evidence" value="ECO:0007669"/>
    <property type="project" value="UniProtKB-KW"/>
</dbReference>
<dbReference type="GO" id="GO:0003735">
    <property type="term" value="F:structural constituent of ribosome"/>
    <property type="evidence" value="ECO:0007669"/>
    <property type="project" value="InterPro"/>
</dbReference>
<dbReference type="GO" id="GO:0005840">
    <property type="term" value="C:ribosome"/>
    <property type="evidence" value="ECO:0007669"/>
    <property type="project" value="UniProtKB-KW"/>
</dbReference>
<dbReference type="InterPro" id="IPR022803">
    <property type="entry name" value="Ribosomal_uL5_dom_sf"/>
</dbReference>
<dbReference type="PANTHER" id="PTHR11994">
    <property type="entry name" value="60S RIBOSOMAL PROTEIN L11-RELATED"/>
    <property type="match status" value="1"/>
</dbReference>
<name>G8E8W6_SILCO</name>
<evidence type="ECO:0000256" key="2">
    <source>
        <dbReference type="ARBA" id="ARBA00022980"/>
    </source>
</evidence>
<dbReference type="Gene3D" id="3.30.1440.10">
    <property type="match status" value="1"/>
</dbReference>
<dbReference type="AlphaFoldDB" id="G8E8W6"/>
<accession>G8E8W6</accession>
<reference evidence="4" key="1">
    <citation type="journal article" date="2012" name="PLoS Biol.">
        <title>Rapid evolution of enormous, multichromosomal genomes in flowering plant mitochondria with exceptionally high mutation rates.</title>
        <authorList>
            <person name="Sloan D.B."/>
            <person name="Alverson A.J."/>
            <person name="Chuckalovcak J.P."/>
            <person name="Wu M."/>
            <person name="McCauley D.E."/>
            <person name="Palmer J.D."/>
            <person name="Taylor D.R."/>
        </authorList>
    </citation>
    <scope>NUCLEOTIDE SEQUENCE</scope>
    <source>
        <strain evidence="4">ABR</strain>
    </source>
</reference>
<evidence type="ECO:0000256" key="1">
    <source>
        <dbReference type="ARBA" id="ARBA00008553"/>
    </source>
</evidence>
<dbReference type="SUPFAM" id="SSF55282">
    <property type="entry name" value="RL5-like"/>
    <property type="match status" value="1"/>
</dbReference>
<protein>
    <submittedName>
        <fullName evidence="4">Ribosomal protein L5</fullName>
    </submittedName>
</protein>
<comment type="similarity">
    <text evidence="1">Belongs to the universal ribosomal protein uL5 family.</text>
</comment>
<keyword evidence="3" id="KW-0687">Ribonucleoprotein</keyword>
<evidence type="ECO:0000313" key="4">
    <source>
        <dbReference type="EMBL" id="AEO21074.1"/>
    </source>
</evidence>
<proteinExistence type="inferred from homology"/>
<dbReference type="GO" id="GO:0006412">
    <property type="term" value="P:translation"/>
    <property type="evidence" value="ECO:0007669"/>
    <property type="project" value="InterPro"/>
</dbReference>
<keyword evidence="4" id="KW-0496">Mitochondrion</keyword>
<organism evidence="4">
    <name type="scientific">Silene conica</name>
    <name type="common">Striped corn catchfly</name>
    <name type="synonym">Pleconax conica</name>
    <dbReference type="NCBI Taxonomy" id="39875"/>
    <lineage>
        <taxon>Eukaryota</taxon>
        <taxon>Viridiplantae</taxon>
        <taxon>Streptophyta</taxon>
        <taxon>Embryophyta</taxon>
        <taxon>Tracheophyta</taxon>
        <taxon>Spermatophyta</taxon>
        <taxon>Magnoliopsida</taxon>
        <taxon>eudicotyledons</taxon>
        <taxon>Gunneridae</taxon>
        <taxon>Pentapetalae</taxon>
        <taxon>Caryophyllales</taxon>
        <taxon>Caryophyllaceae</taxon>
        <taxon>Sileneae</taxon>
        <taxon>Silene</taxon>
        <taxon>Silene subgen. Behenantha</taxon>
        <taxon>Silene sect. Conoimorpha</taxon>
    </lineage>
</organism>
<dbReference type="EMBL" id="JF750595">
    <property type="protein sequence ID" value="AEO21074.1"/>
    <property type="molecule type" value="Genomic_DNA"/>
</dbReference>
<sequence length="192" mass="21530">MLSLIFHYNDVLRQDLLLKLNHVNAFEVPILCEIRIVPKEVPSDFLIKNGKLAMEITCGQKLGGRSKGATAQVKSFRSNPFLGARKGEKATQYNGKINDIARQSTIRGRRMSSFLVRALAVLSLLSSPVEIRGNSIKFSMEPEFCSFFPELEDHFEIFEHIIGFNVTILTSAKTEAETALLWSGLLQKDEGK</sequence>
<keyword evidence="2 4" id="KW-0689">Ribosomal protein</keyword>